<keyword evidence="1" id="KW-1133">Transmembrane helix</keyword>
<keyword evidence="1" id="KW-0472">Membrane</keyword>
<sequence length="420" mass="48888">MERGIIQITEIKQEVVPQQPKKEKGAMGHFLDVIREAIAAMFWVYVFLKLFIFDIDIFLANRFFPNYVWLLNFKFFILIGTVAVIWLITKNKHILFWLFYIFFYPAIILLWKLPFFVFKQKSWIFAFAVINAVISFFKSIKYNFITGAFFLVSLAIIFGFSNEKILWPAILLLFVILSTIYIYRFILVFKPSSIFQVHIKIFSGIRKHGISSFALDESIKNLPVQSLDQKQLEKWTSNLQTSVLFNRVCLFVSRKLRDYQNSGLNIVSYVLTILLLIVLTVFSFAVINFGLYKINGNFFSLSAASTFFTFFYYSFNNLLFNSIKEIVPTMPISQTVSMLESFFALFVVVIFVALLLSVRSQRYAEELNEVIKGIKEQGTEMEGFIKDEYKINSIEDAMAELEKLKAGTAKFLYKITESIK</sequence>
<evidence type="ECO:0000256" key="1">
    <source>
        <dbReference type="SAM" id="Phobius"/>
    </source>
</evidence>
<reference evidence="2 3" key="1">
    <citation type="journal article" date="2015" name="Nature">
        <title>rRNA introns, odd ribosomes, and small enigmatic genomes across a large radiation of phyla.</title>
        <authorList>
            <person name="Brown C.T."/>
            <person name="Hug L.A."/>
            <person name="Thomas B.C."/>
            <person name="Sharon I."/>
            <person name="Castelle C.J."/>
            <person name="Singh A."/>
            <person name="Wilkins M.J."/>
            <person name="Williams K.H."/>
            <person name="Banfield J.F."/>
        </authorList>
    </citation>
    <scope>NUCLEOTIDE SEQUENCE [LARGE SCALE GENOMIC DNA]</scope>
</reference>
<feature type="transmembrane region" description="Helical" evidence="1">
    <location>
        <begin position="67"/>
        <end position="88"/>
    </location>
</feature>
<feature type="transmembrane region" description="Helical" evidence="1">
    <location>
        <begin position="144"/>
        <end position="160"/>
    </location>
</feature>
<organism evidence="2 3">
    <name type="scientific">Candidatus Woesebacteria bacterium GW2011_GWA2_44_33</name>
    <dbReference type="NCBI Taxonomy" id="1618564"/>
    <lineage>
        <taxon>Bacteria</taxon>
        <taxon>Candidatus Woeseibacteriota</taxon>
    </lineage>
</organism>
<evidence type="ECO:0000313" key="3">
    <source>
        <dbReference type="Proteomes" id="UP000034826"/>
    </source>
</evidence>
<feature type="transmembrane region" description="Helical" evidence="1">
    <location>
        <begin position="165"/>
        <end position="186"/>
    </location>
</feature>
<name>A0A0G1J0W1_9BACT</name>
<protein>
    <recommendedName>
        <fullName evidence="4">Transmembrane protein</fullName>
    </recommendedName>
</protein>
<dbReference type="AlphaFoldDB" id="A0A0G1J0W1"/>
<comment type="caution">
    <text evidence="2">The sequence shown here is derived from an EMBL/GenBank/DDBJ whole genome shotgun (WGS) entry which is preliminary data.</text>
</comment>
<feature type="transmembrane region" description="Helical" evidence="1">
    <location>
        <begin position="37"/>
        <end position="60"/>
    </location>
</feature>
<feature type="transmembrane region" description="Helical" evidence="1">
    <location>
        <begin position="94"/>
        <end position="111"/>
    </location>
</feature>
<evidence type="ECO:0008006" key="4">
    <source>
        <dbReference type="Google" id="ProtNLM"/>
    </source>
</evidence>
<dbReference type="Proteomes" id="UP000034826">
    <property type="component" value="Unassembled WGS sequence"/>
</dbReference>
<feature type="transmembrane region" description="Helical" evidence="1">
    <location>
        <begin position="298"/>
        <end position="315"/>
    </location>
</feature>
<evidence type="ECO:0000313" key="2">
    <source>
        <dbReference type="EMBL" id="KKT64993.1"/>
    </source>
</evidence>
<feature type="transmembrane region" description="Helical" evidence="1">
    <location>
        <begin position="335"/>
        <end position="356"/>
    </location>
</feature>
<gene>
    <name evidence="2" type="ORF">UW60_C0048G0002</name>
</gene>
<dbReference type="EMBL" id="LCIY01000048">
    <property type="protein sequence ID" value="KKT64993.1"/>
    <property type="molecule type" value="Genomic_DNA"/>
</dbReference>
<proteinExistence type="predicted"/>
<keyword evidence="1" id="KW-0812">Transmembrane</keyword>
<feature type="transmembrane region" description="Helical" evidence="1">
    <location>
        <begin position="266"/>
        <end position="291"/>
    </location>
</feature>
<feature type="transmembrane region" description="Helical" evidence="1">
    <location>
        <begin position="123"/>
        <end position="138"/>
    </location>
</feature>
<accession>A0A0G1J0W1</accession>